<comment type="caution">
    <text evidence="2">The sequence shown here is derived from an EMBL/GenBank/DDBJ whole genome shotgun (WGS) entry which is preliminary data.</text>
</comment>
<evidence type="ECO:0000313" key="2">
    <source>
        <dbReference type="EMBL" id="PZO74140.1"/>
    </source>
</evidence>
<dbReference type="Proteomes" id="UP000249555">
    <property type="component" value="Unassembled WGS sequence"/>
</dbReference>
<sequence length="86" mass="9662">MSRTPPPADFDENPEWTEEDFARARPASEVLPPEVVALLVRRRGPQAAPTKKAVTLRLDPDVVEKFKATGRGWQTRINNALRQAKV</sequence>
<dbReference type="InterPro" id="IPR025528">
    <property type="entry name" value="BrnA_antitoxin"/>
</dbReference>
<dbReference type="AlphaFoldDB" id="A0A2W4YVP0"/>
<evidence type="ECO:0000313" key="3">
    <source>
        <dbReference type="Proteomes" id="UP000249555"/>
    </source>
</evidence>
<feature type="region of interest" description="Disordered" evidence="1">
    <location>
        <begin position="1"/>
        <end position="27"/>
    </location>
</feature>
<feature type="compositionally biased region" description="Acidic residues" evidence="1">
    <location>
        <begin position="9"/>
        <end position="19"/>
    </location>
</feature>
<proteinExistence type="predicted"/>
<accession>A0A2W4YVP0</accession>
<dbReference type="Pfam" id="PF14384">
    <property type="entry name" value="BrnA_antitoxin"/>
    <property type="match status" value="1"/>
</dbReference>
<protein>
    <recommendedName>
        <fullName evidence="4">BrnA antitoxin family protein</fullName>
    </recommendedName>
</protein>
<dbReference type="EMBL" id="QFMX01000006">
    <property type="protein sequence ID" value="PZO74140.1"/>
    <property type="molecule type" value="Genomic_DNA"/>
</dbReference>
<name>A0A2W4YVP0_9SPHN</name>
<evidence type="ECO:0000256" key="1">
    <source>
        <dbReference type="SAM" id="MobiDB-lite"/>
    </source>
</evidence>
<gene>
    <name evidence="2" type="ORF">DI640_07075</name>
</gene>
<organism evidence="2 3">
    <name type="scientific">Sphingomonas taxi</name>
    <dbReference type="NCBI Taxonomy" id="1549858"/>
    <lineage>
        <taxon>Bacteria</taxon>
        <taxon>Pseudomonadati</taxon>
        <taxon>Pseudomonadota</taxon>
        <taxon>Alphaproteobacteria</taxon>
        <taxon>Sphingomonadales</taxon>
        <taxon>Sphingomonadaceae</taxon>
        <taxon>Sphingomonas</taxon>
    </lineage>
</organism>
<reference evidence="2 3" key="1">
    <citation type="submission" date="2017-08" db="EMBL/GenBank/DDBJ databases">
        <title>Infants hospitalized years apart are colonized by the same room-sourced microbial strains.</title>
        <authorList>
            <person name="Brooks B."/>
            <person name="Olm M.R."/>
            <person name="Firek B.A."/>
            <person name="Baker R."/>
            <person name="Thomas B.C."/>
            <person name="Morowitz M.J."/>
            <person name="Banfield J.F."/>
        </authorList>
    </citation>
    <scope>NUCLEOTIDE SEQUENCE [LARGE SCALE GENOMIC DNA]</scope>
    <source>
        <strain evidence="2">S2_018_000_R3_119</strain>
    </source>
</reference>
<evidence type="ECO:0008006" key="4">
    <source>
        <dbReference type="Google" id="ProtNLM"/>
    </source>
</evidence>